<protein>
    <submittedName>
        <fullName evidence="1">Uncharacterized protein</fullName>
    </submittedName>
</protein>
<reference evidence="1" key="1">
    <citation type="journal article" date="2023" name="Mol. Phylogenet. Evol.">
        <title>Genome-scale phylogeny and comparative genomics of the fungal order Sordariales.</title>
        <authorList>
            <person name="Hensen N."/>
            <person name="Bonometti L."/>
            <person name="Westerberg I."/>
            <person name="Brannstrom I.O."/>
            <person name="Guillou S."/>
            <person name="Cros-Aarteil S."/>
            <person name="Calhoun S."/>
            <person name="Haridas S."/>
            <person name="Kuo A."/>
            <person name="Mondo S."/>
            <person name="Pangilinan J."/>
            <person name="Riley R."/>
            <person name="LaButti K."/>
            <person name="Andreopoulos B."/>
            <person name="Lipzen A."/>
            <person name="Chen C."/>
            <person name="Yan M."/>
            <person name="Daum C."/>
            <person name="Ng V."/>
            <person name="Clum A."/>
            <person name="Steindorff A."/>
            <person name="Ohm R.A."/>
            <person name="Martin F."/>
            <person name="Silar P."/>
            <person name="Natvig D.O."/>
            <person name="Lalanne C."/>
            <person name="Gautier V."/>
            <person name="Ament-Velasquez S.L."/>
            <person name="Kruys A."/>
            <person name="Hutchinson M.I."/>
            <person name="Powell A.J."/>
            <person name="Barry K."/>
            <person name="Miller A.N."/>
            <person name="Grigoriev I.V."/>
            <person name="Debuchy R."/>
            <person name="Gladieux P."/>
            <person name="Hiltunen Thoren M."/>
            <person name="Johannesson H."/>
        </authorList>
    </citation>
    <scope>NUCLEOTIDE SEQUENCE</scope>
    <source>
        <strain evidence="1">CBS 757.83</strain>
    </source>
</reference>
<dbReference type="AlphaFoldDB" id="A0AAN6PTQ4"/>
<comment type="caution">
    <text evidence="1">The sequence shown here is derived from an EMBL/GenBank/DDBJ whole genome shotgun (WGS) entry which is preliminary data.</text>
</comment>
<organism evidence="1 2">
    <name type="scientific">Parathielavia hyrcaniae</name>
    <dbReference type="NCBI Taxonomy" id="113614"/>
    <lineage>
        <taxon>Eukaryota</taxon>
        <taxon>Fungi</taxon>
        <taxon>Dikarya</taxon>
        <taxon>Ascomycota</taxon>
        <taxon>Pezizomycotina</taxon>
        <taxon>Sordariomycetes</taxon>
        <taxon>Sordariomycetidae</taxon>
        <taxon>Sordariales</taxon>
        <taxon>Chaetomiaceae</taxon>
        <taxon>Parathielavia</taxon>
    </lineage>
</organism>
<proteinExistence type="predicted"/>
<evidence type="ECO:0000313" key="1">
    <source>
        <dbReference type="EMBL" id="KAK4097593.1"/>
    </source>
</evidence>
<name>A0AAN6PTQ4_9PEZI</name>
<dbReference type="Proteomes" id="UP001305647">
    <property type="component" value="Unassembled WGS sequence"/>
</dbReference>
<dbReference type="EMBL" id="MU863672">
    <property type="protein sequence ID" value="KAK4097593.1"/>
    <property type="molecule type" value="Genomic_DNA"/>
</dbReference>
<keyword evidence="2" id="KW-1185">Reference proteome</keyword>
<gene>
    <name evidence="1" type="ORF">N658DRAFT_510286</name>
</gene>
<accession>A0AAN6PTQ4</accession>
<sequence length="208" mass="22226">MSKPGKHAGASSSFDGFAKSVFSKDTVKWSKKTASRLGGAIKTAATSAHAAATNAQSAAAQAAALHRQNSQLKASSTIPGHAPGTAPAWACPKAPQDLCTLTFNPKARCLRLGRRLPQRMGRALLNPDLYHSRGTSRCLLSRKASPLLATLTGPLARFLPQMSISIHNPGRRAVATTQAALSQSLELVQEQQSNQYRLLRLKQLRLLP</sequence>
<evidence type="ECO:0000313" key="2">
    <source>
        <dbReference type="Proteomes" id="UP001305647"/>
    </source>
</evidence>
<reference evidence="1" key="2">
    <citation type="submission" date="2023-05" db="EMBL/GenBank/DDBJ databases">
        <authorList>
            <consortium name="Lawrence Berkeley National Laboratory"/>
            <person name="Steindorff A."/>
            <person name="Hensen N."/>
            <person name="Bonometti L."/>
            <person name="Westerberg I."/>
            <person name="Brannstrom I.O."/>
            <person name="Guillou S."/>
            <person name="Cros-Aarteil S."/>
            <person name="Calhoun S."/>
            <person name="Haridas S."/>
            <person name="Kuo A."/>
            <person name="Mondo S."/>
            <person name="Pangilinan J."/>
            <person name="Riley R."/>
            <person name="Labutti K."/>
            <person name="Andreopoulos B."/>
            <person name="Lipzen A."/>
            <person name="Chen C."/>
            <person name="Yanf M."/>
            <person name="Daum C."/>
            <person name="Ng V."/>
            <person name="Clum A."/>
            <person name="Ohm R."/>
            <person name="Martin F."/>
            <person name="Silar P."/>
            <person name="Natvig D."/>
            <person name="Lalanne C."/>
            <person name="Gautier V."/>
            <person name="Ament-Velasquez S.L."/>
            <person name="Kruys A."/>
            <person name="Hutchinson M.I."/>
            <person name="Powell A.J."/>
            <person name="Barry K."/>
            <person name="Miller A.N."/>
            <person name="Grigoriev I.V."/>
            <person name="Debuchy R."/>
            <person name="Gladieux P."/>
            <person name="Thoren M.H."/>
            <person name="Johannesson H."/>
        </authorList>
    </citation>
    <scope>NUCLEOTIDE SEQUENCE</scope>
    <source>
        <strain evidence="1">CBS 757.83</strain>
    </source>
</reference>